<dbReference type="Proteomes" id="UP001228376">
    <property type="component" value="Unassembled WGS sequence"/>
</dbReference>
<sequence>MKKETAVSMLSAMPNKVKGPILEAMEPKKAADLMQAQLNQ</sequence>
<gene>
    <name evidence="1" type="ORF">P5G51_011200</name>
</gene>
<dbReference type="RefSeq" id="WP_320384624.1">
    <property type="nucleotide sequence ID" value="NZ_JAROCA020000001.1"/>
</dbReference>
<accession>A0ABU5CHQ1</accession>
<organism evidence="1 2">
    <name type="scientific">Tigheibacillus jepli</name>
    <dbReference type="NCBI Taxonomy" id="3035914"/>
    <lineage>
        <taxon>Bacteria</taxon>
        <taxon>Bacillati</taxon>
        <taxon>Bacillota</taxon>
        <taxon>Bacilli</taxon>
        <taxon>Bacillales</taxon>
        <taxon>Bacillaceae</taxon>
        <taxon>Tigheibacillus</taxon>
    </lineage>
</organism>
<evidence type="ECO:0000313" key="2">
    <source>
        <dbReference type="Proteomes" id="UP001228376"/>
    </source>
</evidence>
<comment type="caution">
    <text evidence="1">The sequence shown here is derived from an EMBL/GenBank/DDBJ whole genome shotgun (WGS) entry which is preliminary data.</text>
</comment>
<proteinExistence type="predicted"/>
<reference evidence="1 2" key="1">
    <citation type="submission" date="2023-10" db="EMBL/GenBank/DDBJ databases">
        <title>179-bfca-hs.</title>
        <authorList>
            <person name="Miliotis G."/>
            <person name="Sengupta P."/>
            <person name="Hameed A."/>
            <person name="Chuvochina M."/>
            <person name="Mcdonagh F."/>
            <person name="Simpson A.C."/>
            <person name="Singh N.K."/>
            <person name="Rekha P.D."/>
            <person name="Raman K."/>
            <person name="Hugenholtz P."/>
            <person name="Venkateswaran K."/>
        </authorList>
    </citation>
    <scope>NUCLEOTIDE SEQUENCE [LARGE SCALE GENOMIC DNA]</scope>
    <source>
        <strain evidence="1 2">179-BFC-A-HS</strain>
    </source>
</reference>
<keyword evidence="2" id="KW-1185">Reference proteome</keyword>
<name>A0ABU5CHQ1_9BACI</name>
<dbReference type="EMBL" id="JAROCA020000001">
    <property type="protein sequence ID" value="MDY0405883.1"/>
    <property type="molecule type" value="Genomic_DNA"/>
</dbReference>
<evidence type="ECO:0008006" key="3">
    <source>
        <dbReference type="Google" id="ProtNLM"/>
    </source>
</evidence>
<protein>
    <recommendedName>
        <fullName evidence="3">Magnesium transporter MgtE intracellular domain-containing protein</fullName>
    </recommendedName>
</protein>
<evidence type="ECO:0000313" key="1">
    <source>
        <dbReference type="EMBL" id="MDY0405883.1"/>
    </source>
</evidence>